<dbReference type="InterPro" id="IPR027417">
    <property type="entry name" value="P-loop_NTPase"/>
</dbReference>
<feature type="domain" description="Tr-type G" evidence="5">
    <location>
        <begin position="74"/>
        <end position="322"/>
    </location>
</feature>
<protein>
    <submittedName>
        <fullName evidence="6">GTP binding protein</fullName>
    </submittedName>
</protein>
<gene>
    <name evidence="6" type="primary">GTPBP2</name>
    <name evidence="6" type="ORF">BGZ99_001509</name>
</gene>
<dbReference type="GO" id="GO:0005525">
    <property type="term" value="F:GTP binding"/>
    <property type="evidence" value="ECO:0007669"/>
    <property type="project" value="UniProtKB-KW"/>
</dbReference>
<dbReference type="SUPFAM" id="SSF52540">
    <property type="entry name" value="P-loop containing nucleoside triphosphate hydrolases"/>
    <property type="match status" value="1"/>
</dbReference>
<dbReference type="InterPro" id="IPR009001">
    <property type="entry name" value="Transl_elong_EF1A/Init_IF2_C"/>
</dbReference>
<evidence type="ECO:0000256" key="3">
    <source>
        <dbReference type="ARBA" id="ARBA00023134"/>
    </source>
</evidence>
<dbReference type="InterPro" id="IPR000795">
    <property type="entry name" value="T_Tr_GTP-bd_dom"/>
</dbReference>
<evidence type="ECO:0000313" key="7">
    <source>
        <dbReference type="Proteomes" id="UP000738325"/>
    </source>
</evidence>
<dbReference type="InterPro" id="IPR050055">
    <property type="entry name" value="EF-Tu_GTPase"/>
</dbReference>
<proteinExistence type="inferred from homology"/>
<evidence type="ECO:0000259" key="5">
    <source>
        <dbReference type="PROSITE" id="PS51722"/>
    </source>
</evidence>
<dbReference type="Proteomes" id="UP000738325">
    <property type="component" value="Unassembled WGS sequence"/>
</dbReference>
<dbReference type="GO" id="GO:0003924">
    <property type="term" value="F:GTPase activity"/>
    <property type="evidence" value="ECO:0007669"/>
    <property type="project" value="InterPro"/>
</dbReference>
<evidence type="ECO:0000256" key="2">
    <source>
        <dbReference type="ARBA" id="ARBA00022741"/>
    </source>
</evidence>
<evidence type="ECO:0000256" key="1">
    <source>
        <dbReference type="ARBA" id="ARBA00007249"/>
    </source>
</evidence>
<evidence type="ECO:0000256" key="4">
    <source>
        <dbReference type="SAM" id="MobiDB-lite"/>
    </source>
</evidence>
<dbReference type="GO" id="GO:0003746">
    <property type="term" value="F:translation elongation factor activity"/>
    <property type="evidence" value="ECO:0007669"/>
    <property type="project" value="TreeGrafter"/>
</dbReference>
<keyword evidence="3" id="KW-0342">GTP-binding</keyword>
<dbReference type="PROSITE" id="PS51722">
    <property type="entry name" value="G_TR_2"/>
    <property type="match status" value="1"/>
</dbReference>
<keyword evidence="2" id="KW-0547">Nucleotide-binding</keyword>
<feature type="region of interest" description="Disordered" evidence="4">
    <location>
        <begin position="367"/>
        <end position="394"/>
    </location>
</feature>
<reference evidence="6" key="1">
    <citation type="journal article" date="2020" name="Fungal Divers.">
        <title>Resolving the Mortierellaceae phylogeny through synthesis of multi-gene phylogenetics and phylogenomics.</title>
        <authorList>
            <person name="Vandepol N."/>
            <person name="Liber J."/>
            <person name="Desiro A."/>
            <person name="Na H."/>
            <person name="Kennedy M."/>
            <person name="Barry K."/>
            <person name="Grigoriev I.V."/>
            <person name="Miller A.N."/>
            <person name="O'Donnell K."/>
            <person name="Stajich J.E."/>
            <person name="Bonito G."/>
        </authorList>
    </citation>
    <scope>NUCLEOTIDE SEQUENCE</scope>
    <source>
        <strain evidence="6">REB-010B</strain>
    </source>
</reference>
<dbReference type="Gene3D" id="2.40.30.10">
    <property type="entry name" value="Translation factors"/>
    <property type="match status" value="1"/>
</dbReference>
<dbReference type="PANTHER" id="PTHR43721:SF9">
    <property type="entry name" value="GTP-BINDING PROTEIN 1"/>
    <property type="match status" value="1"/>
</dbReference>
<dbReference type="OrthoDB" id="248233at2759"/>
<dbReference type="EMBL" id="JAAAIP010001390">
    <property type="protein sequence ID" value="KAG0307244.1"/>
    <property type="molecule type" value="Genomic_DNA"/>
</dbReference>
<comment type="similarity">
    <text evidence="1">Belongs to the TRAFAC class translation factor GTPase superfamily. Classic translation factor GTPase family. EF-Tu/EF-1A subfamily.</text>
</comment>
<feature type="compositionally biased region" description="Basic and acidic residues" evidence="4">
    <location>
        <begin position="375"/>
        <end position="387"/>
    </location>
</feature>
<dbReference type="SUPFAM" id="SSF50465">
    <property type="entry name" value="EF-Tu/eEF-1alpha/eIF2-gamma C-terminal domain"/>
    <property type="match status" value="1"/>
</dbReference>
<dbReference type="AlphaFoldDB" id="A0A9P6UKD1"/>
<evidence type="ECO:0000313" key="6">
    <source>
        <dbReference type="EMBL" id="KAG0307244.1"/>
    </source>
</evidence>
<feature type="non-terminal residue" evidence="6">
    <location>
        <position position="547"/>
    </location>
</feature>
<organism evidence="6 7">
    <name type="scientific">Dissophora globulifera</name>
    <dbReference type="NCBI Taxonomy" id="979702"/>
    <lineage>
        <taxon>Eukaryota</taxon>
        <taxon>Fungi</taxon>
        <taxon>Fungi incertae sedis</taxon>
        <taxon>Mucoromycota</taxon>
        <taxon>Mortierellomycotina</taxon>
        <taxon>Mortierellomycetes</taxon>
        <taxon>Mortierellales</taxon>
        <taxon>Mortierellaceae</taxon>
        <taxon>Dissophora</taxon>
    </lineage>
</organism>
<dbReference type="PANTHER" id="PTHR43721">
    <property type="entry name" value="ELONGATION FACTOR TU-RELATED"/>
    <property type="match status" value="1"/>
</dbReference>
<name>A0A9P6UKD1_9FUNG</name>
<comment type="caution">
    <text evidence="6">The sequence shown here is derived from an EMBL/GenBank/DDBJ whole genome shotgun (WGS) entry which is preliminary data.</text>
</comment>
<accession>A0A9P6UKD1</accession>
<dbReference type="Pfam" id="PF00009">
    <property type="entry name" value="GTP_EFTU"/>
    <property type="match status" value="1"/>
</dbReference>
<sequence>MADFLNADVTILRRVSVESTQQGDASEDGSVAMTGGQDIVRKQNSAHSGSPRTDPEYLVVEAKVSSRLADEHHFMEIRVALVGGPDAGKSTLLGRLAHGIADNGRGKARLNLLRHRHEISSGRTSSISHEIMGFTATGETVNYSTTNISSWQEVCESSAKVVTMLDTCGHPRFLKTTISGLTGHSPDYACLVVDSRMAGVNEMTKEHLALAVALGLPTFVVVTKMDVATRDQLKATVTALMALIRSTEPSCLPSDNSEVLQKFIPVIVHNEKDLTAIVRRFSDAAIIEETNTVTTPILLLSSVTGENVNLLERFLFLLPKPSLDIDSGSYQQEPACYQIEEIYSIPEIGTVVGGFLHAGRIEVYNKSTTTPMRSARNDNKHSDRHGDSGSSNNIRNMGLYLGPVDRDGSFIPVVVKSIHRQRMSMRSIDSGHTATLAIEGPGLGSLVKVRRGMVVLESDTDPRGTCCRKFEAIIQVLAHDGYFGLGFQGMIHCGSVHQEAKVVKIEVLPGFCHIEDDTFAVTVTATSAIAEGDESALDSVDDLGRPR</sequence>
<keyword evidence="7" id="KW-1185">Reference proteome</keyword>
<dbReference type="Gene3D" id="3.40.50.300">
    <property type="entry name" value="P-loop containing nucleotide triphosphate hydrolases"/>
    <property type="match status" value="1"/>
</dbReference>